<dbReference type="InterPro" id="IPR021719">
    <property type="entry name" value="Prot_inh_I78"/>
</dbReference>
<name>A0A2W5P347_VARPD</name>
<evidence type="ECO:0000313" key="2">
    <source>
        <dbReference type="EMBL" id="PZQ57235.1"/>
    </source>
</evidence>
<comment type="caution">
    <text evidence="2">The sequence shown here is derived from an EMBL/GenBank/DDBJ whole genome shotgun (WGS) entry which is preliminary data.</text>
</comment>
<dbReference type="Pfam" id="PF11720">
    <property type="entry name" value="Inhibitor_I78"/>
    <property type="match status" value="1"/>
</dbReference>
<dbReference type="PANTHER" id="PTHR39600:SF1">
    <property type="entry name" value="PEPTIDASE INHIBITOR I78 FAMILY PROTEIN"/>
    <property type="match status" value="1"/>
</dbReference>
<dbReference type="PANTHER" id="PTHR39600">
    <property type="entry name" value="PEPTIDASE INHIBITOR I78 FAMILY PROTEIN"/>
    <property type="match status" value="1"/>
</dbReference>
<proteinExistence type="predicted"/>
<evidence type="ECO:0000313" key="3">
    <source>
        <dbReference type="Proteomes" id="UP000249135"/>
    </source>
</evidence>
<gene>
    <name evidence="2" type="ORF">DI563_31755</name>
</gene>
<organism evidence="2 3">
    <name type="scientific">Variovorax paradoxus</name>
    <dbReference type="NCBI Taxonomy" id="34073"/>
    <lineage>
        <taxon>Bacteria</taxon>
        <taxon>Pseudomonadati</taxon>
        <taxon>Pseudomonadota</taxon>
        <taxon>Betaproteobacteria</taxon>
        <taxon>Burkholderiales</taxon>
        <taxon>Comamonadaceae</taxon>
        <taxon>Variovorax</taxon>
    </lineage>
</organism>
<dbReference type="AlphaFoldDB" id="A0A2W5P347"/>
<sequence length="100" mass="9973">MATALVGCASAPTPTPATPPQAAAPAAPPPPPPPACDAAGAQFAVGQPMTPQLEAAVRARANAASARVLKPGQPATMDFNPARVNIDLDARNRVKAVRCG</sequence>
<dbReference type="Gene3D" id="3.30.10.10">
    <property type="entry name" value="Trypsin Inhibitor V, subunit A"/>
    <property type="match status" value="1"/>
</dbReference>
<dbReference type="Proteomes" id="UP000249135">
    <property type="component" value="Unassembled WGS sequence"/>
</dbReference>
<feature type="compositionally biased region" description="Pro residues" evidence="1">
    <location>
        <begin position="26"/>
        <end position="35"/>
    </location>
</feature>
<reference evidence="2 3" key="1">
    <citation type="submission" date="2017-08" db="EMBL/GenBank/DDBJ databases">
        <title>Infants hospitalized years apart are colonized by the same room-sourced microbial strains.</title>
        <authorList>
            <person name="Brooks B."/>
            <person name="Olm M.R."/>
            <person name="Firek B.A."/>
            <person name="Baker R."/>
            <person name="Thomas B.C."/>
            <person name="Morowitz M.J."/>
            <person name="Banfield J.F."/>
        </authorList>
    </citation>
    <scope>NUCLEOTIDE SEQUENCE [LARGE SCALE GENOMIC DNA]</scope>
    <source>
        <strain evidence="2">S2_005_003_R2_41</strain>
    </source>
</reference>
<dbReference type="EMBL" id="QFPP01000849">
    <property type="protein sequence ID" value="PZQ57235.1"/>
    <property type="molecule type" value="Genomic_DNA"/>
</dbReference>
<accession>A0A2W5P347</accession>
<feature type="region of interest" description="Disordered" evidence="1">
    <location>
        <begin position="1"/>
        <end position="40"/>
    </location>
</feature>
<protein>
    <submittedName>
        <fullName evidence="2">Peptidase inhibitor I78</fullName>
    </submittedName>
</protein>
<evidence type="ECO:0000256" key="1">
    <source>
        <dbReference type="SAM" id="MobiDB-lite"/>
    </source>
</evidence>